<organism evidence="5 6">
    <name type="scientific">Micromonospora antibiotica</name>
    <dbReference type="NCBI Taxonomy" id="2807623"/>
    <lineage>
        <taxon>Bacteria</taxon>
        <taxon>Bacillati</taxon>
        <taxon>Actinomycetota</taxon>
        <taxon>Actinomycetes</taxon>
        <taxon>Micromonosporales</taxon>
        <taxon>Micromonosporaceae</taxon>
        <taxon>Micromonospora</taxon>
    </lineage>
</organism>
<accession>A0ABS3V874</accession>
<feature type="transmembrane region" description="Helical" evidence="4">
    <location>
        <begin position="195"/>
        <end position="214"/>
    </location>
</feature>
<keyword evidence="4" id="KW-0472">Membrane</keyword>
<feature type="compositionally biased region" description="Pro residues" evidence="3">
    <location>
        <begin position="83"/>
        <end position="106"/>
    </location>
</feature>
<comment type="caution">
    <text evidence="5">The sequence shown here is derived from an EMBL/GenBank/DDBJ whole genome shotgun (WGS) entry which is preliminary data.</text>
</comment>
<dbReference type="RefSeq" id="WP_208567473.1">
    <property type="nucleotide sequence ID" value="NZ_JAGFWR010000006.1"/>
</dbReference>
<dbReference type="InterPro" id="IPR041916">
    <property type="entry name" value="Anti_sigma_zinc_sf"/>
</dbReference>
<reference evidence="5 6" key="1">
    <citation type="submission" date="2021-03" db="EMBL/GenBank/DDBJ databases">
        <authorList>
            <person name="Lee D.-H."/>
        </authorList>
    </citation>
    <scope>NUCLEOTIDE SEQUENCE [LARGE SCALE GENOMIC DNA]</scope>
    <source>
        <strain evidence="5 6">MMS20-R2-23</strain>
    </source>
</reference>
<dbReference type="Proteomes" id="UP000671399">
    <property type="component" value="Unassembled WGS sequence"/>
</dbReference>
<evidence type="ECO:0000313" key="6">
    <source>
        <dbReference type="Proteomes" id="UP000671399"/>
    </source>
</evidence>
<sequence length="339" mass="34279">MTDLRSDSDAPGPVAHAPLEQCAPYLWGDLDPQDEWEFERHLGTCVICLDECDRLGPLVGAFSGLTTGEVAGLLTADTAATPGGPPAPSPVPVERPGSAPDPPPTGHPGSTPTRPPRAGSGSDPATVSTGPAAVGADGAATATGADVAPGRPESSRPAPAPSRPGPTDRPRSRDAAGRGPAGREPDRVRRGRRRWLVAGTLAMVAAVSLGVTLGQRQQSGAPVAGRSTVNPVNAGVTVEGVGASARLSVTVSARTDRPGPVADVRATVIGLTAGVEYRLYAVAADTRTYQVAQWTATTGPQEVTGEIAVAVDTLAFFAVAQADGTAVVSARIGRPTGPR</sequence>
<name>A0ABS3V874_9ACTN</name>
<feature type="compositionally biased region" description="Basic and acidic residues" evidence="3">
    <location>
        <begin position="166"/>
        <end position="188"/>
    </location>
</feature>
<evidence type="ECO:0000256" key="4">
    <source>
        <dbReference type="SAM" id="Phobius"/>
    </source>
</evidence>
<evidence type="ECO:0000256" key="1">
    <source>
        <dbReference type="ARBA" id="ARBA00023015"/>
    </source>
</evidence>
<protein>
    <recommendedName>
        <fullName evidence="7">Zinc-finger domain-containing protein</fullName>
    </recommendedName>
</protein>
<evidence type="ECO:0000256" key="2">
    <source>
        <dbReference type="ARBA" id="ARBA00023163"/>
    </source>
</evidence>
<keyword evidence="6" id="KW-1185">Reference proteome</keyword>
<feature type="region of interest" description="Disordered" evidence="3">
    <location>
        <begin position="76"/>
        <end position="191"/>
    </location>
</feature>
<dbReference type="Gene3D" id="1.10.10.1320">
    <property type="entry name" value="Anti-sigma factor, zinc-finger domain"/>
    <property type="match status" value="1"/>
</dbReference>
<keyword evidence="1" id="KW-0805">Transcription regulation</keyword>
<feature type="compositionally biased region" description="Low complexity" evidence="3">
    <location>
        <begin position="130"/>
        <end position="157"/>
    </location>
</feature>
<dbReference type="EMBL" id="JAGFWR010000006">
    <property type="protein sequence ID" value="MBO4161808.1"/>
    <property type="molecule type" value="Genomic_DNA"/>
</dbReference>
<evidence type="ECO:0000256" key="3">
    <source>
        <dbReference type="SAM" id="MobiDB-lite"/>
    </source>
</evidence>
<keyword evidence="2" id="KW-0804">Transcription</keyword>
<keyword evidence="4" id="KW-1133">Transmembrane helix</keyword>
<evidence type="ECO:0000313" key="5">
    <source>
        <dbReference type="EMBL" id="MBO4161808.1"/>
    </source>
</evidence>
<proteinExistence type="predicted"/>
<evidence type="ECO:0008006" key="7">
    <source>
        <dbReference type="Google" id="ProtNLM"/>
    </source>
</evidence>
<keyword evidence="4" id="KW-0812">Transmembrane</keyword>
<gene>
    <name evidence="5" type="ORF">JQN83_13460</name>
</gene>